<dbReference type="RefSeq" id="WP_164679323.1">
    <property type="nucleotide sequence ID" value="NZ_CP049057.1"/>
</dbReference>
<dbReference type="AlphaFoldDB" id="A0A6G6GLD4"/>
<gene>
    <name evidence="1" type="ORF">G5B37_06900</name>
</gene>
<reference evidence="1 2" key="1">
    <citation type="submission" date="2020-02" db="EMBL/GenBank/DDBJ databases">
        <title>Complete genome sequence of Flavobacteriaceae bacterium.</title>
        <authorList>
            <person name="Kim S.-J."/>
            <person name="Kim Y.-S."/>
            <person name="Kim K.-H."/>
        </authorList>
    </citation>
    <scope>NUCLEOTIDE SEQUENCE [LARGE SCALE GENOMIC DNA]</scope>
    <source>
        <strain evidence="1 2">RR4-40</strain>
    </source>
</reference>
<name>A0A6G6GLD4_9FLAO</name>
<evidence type="ECO:0000313" key="1">
    <source>
        <dbReference type="EMBL" id="QIE59300.1"/>
    </source>
</evidence>
<dbReference type="KEGG" id="mgel:G5B37_06900"/>
<proteinExistence type="predicted"/>
<keyword evidence="2" id="KW-1185">Reference proteome</keyword>
<accession>A0A6G6GLD4</accession>
<evidence type="ECO:0000313" key="2">
    <source>
        <dbReference type="Proteomes" id="UP000505306"/>
    </source>
</evidence>
<dbReference type="EMBL" id="CP049057">
    <property type="protein sequence ID" value="QIE59300.1"/>
    <property type="molecule type" value="Genomic_DNA"/>
</dbReference>
<dbReference type="Proteomes" id="UP000505306">
    <property type="component" value="Chromosome"/>
</dbReference>
<sequence>MEKVKINIVNPKLNYHNIDNEFSIVRFTTSENYIPFGAQFIDAFSQNIKAKSVVFENGRSLYTLFTKAELEKINLRAEIDKIEGAEVLTFSVLKNREIQQIPIHLLVQLLINSLSSPENHRLRFNNLTGKLFLYNESLFERRKFKDDRLITKIPAIEFKVHSDLNLELRITTFTSLLLKTKLDFSRKSLHKYAKYTYSHATKSMRRIIDGENFDAKDVFIIKQEPRKKTVIPFLDFNELDSFQESKMGFMAETLEKVEDKLNVCLQLAFKEASVKNTFRTADQNQQDINSIISQTKKTVHIINAVGETAEDYIEVFQDTLKTVLPTTKTTISGNHKKQALNIRLVHNKHYYDKNGIQDKYDSSLINTQHLTIEDFKYNNTSAVKAVLKELLIKNDIVKKQVSIIDWPQYNFTNDFVFGIKDYEQFIFLKITPSGKMQFEVKEQTLFNQSEFDDLISIFEEDSTVEGVVKNHLGHINVIKRTGLYTIPNFKEIYGQLKAENKNENFKISDVKRWLSDTDIEEKHKKHYQTIFNNWDEEFISKSNLLKIIDHRSVKKKLSKHVFEKTGIVVKSYMRDKTKYDLMDSNLDIHSYSENGKLFYYVGTIGDGMRTKIGRASKIREISGFSDAPIFFDEMLPLMNVDFVRYGDLTVIPFPFKYLREWARISHKEQI</sequence>
<protein>
    <submittedName>
        <fullName evidence="1">Uncharacterized protein</fullName>
    </submittedName>
</protein>
<organism evidence="1 2">
    <name type="scientific">Rasiella rasia</name>
    <dbReference type="NCBI Taxonomy" id="2744027"/>
    <lineage>
        <taxon>Bacteria</taxon>
        <taxon>Pseudomonadati</taxon>
        <taxon>Bacteroidota</taxon>
        <taxon>Flavobacteriia</taxon>
        <taxon>Flavobacteriales</taxon>
        <taxon>Flavobacteriaceae</taxon>
        <taxon>Rasiella</taxon>
    </lineage>
</organism>